<protein>
    <submittedName>
        <fullName evidence="13">Hemolysin family protein</fullName>
    </submittedName>
</protein>
<keyword evidence="8 10" id="KW-0472">Membrane</keyword>
<evidence type="ECO:0000313" key="13">
    <source>
        <dbReference type="EMBL" id="MDN4473739.1"/>
    </source>
</evidence>
<comment type="caution">
    <text evidence="13">The sequence shown here is derived from an EMBL/GenBank/DDBJ whole genome shotgun (WGS) entry which is preliminary data.</text>
</comment>
<evidence type="ECO:0000256" key="6">
    <source>
        <dbReference type="ARBA" id="ARBA00022989"/>
    </source>
</evidence>
<dbReference type="SUPFAM" id="SSF56176">
    <property type="entry name" value="FAD-binding/transporter-associated domain-like"/>
    <property type="match status" value="1"/>
</dbReference>
<dbReference type="Pfam" id="PF01595">
    <property type="entry name" value="CNNM"/>
    <property type="match status" value="1"/>
</dbReference>
<dbReference type="InterPro" id="IPR044751">
    <property type="entry name" value="Ion_transp-like_CBS"/>
</dbReference>
<keyword evidence="5" id="KW-0677">Repeat</keyword>
<dbReference type="Pfam" id="PF00571">
    <property type="entry name" value="CBS"/>
    <property type="match status" value="1"/>
</dbReference>
<dbReference type="InterPro" id="IPR036318">
    <property type="entry name" value="FAD-bd_PCMH-like_sf"/>
</dbReference>
<dbReference type="InterPro" id="IPR051676">
    <property type="entry name" value="UPF0053_domain"/>
</dbReference>
<reference evidence="13" key="1">
    <citation type="submission" date="2023-06" db="EMBL/GenBank/DDBJ databases">
        <title>SYSU T00b26.</title>
        <authorList>
            <person name="Gao L."/>
            <person name="Fang B.-Z."/>
            <person name="Li W.-J."/>
        </authorList>
    </citation>
    <scope>NUCLEOTIDE SEQUENCE</scope>
    <source>
        <strain evidence="13">SYSU T00b26</strain>
    </source>
</reference>
<dbReference type="PROSITE" id="PS51371">
    <property type="entry name" value="CBS"/>
    <property type="match status" value="2"/>
</dbReference>
<dbReference type="InterPro" id="IPR000644">
    <property type="entry name" value="CBS_dom"/>
</dbReference>
<accession>A0ABT8G487</accession>
<dbReference type="PROSITE" id="PS51846">
    <property type="entry name" value="CNNM"/>
    <property type="match status" value="1"/>
</dbReference>
<evidence type="ECO:0000256" key="3">
    <source>
        <dbReference type="ARBA" id="ARBA00022475"/>
    </source>
</evidence>
<dbReference type="RefSeq" id="WP_301129556.1">
    <property type="nucleotide sequence ID" value="NZ_JAUHPV010000007.1"/>
</dbReference>
<evidence type="ECO:0000256" key="10">
    <source>
        <dbReference type="PROSITE-ProRule" id="PRU01193"/>
    </source>
</evidence>
<dbReference type="SUPFAM" id="SSF54631">
    <property type="entry name" value="CBS-domain pair"/>
    <property type="match status" value="1"/>
</dbReference>
<evidence type="ECO:0000256" key="2">
    <source>
        <dbReference type="ARBA" id="ARBA00006337"/>
    </source>
</evidence>
<evidence type="ECO:0000256" key="1">
    <source>
        <dbReference type="ARBA" id="ARBA00004651"/>
    </source>
</evidence>
<comment type="subcellular location">
    <subcellularLocation>
        <location evidence="1">Cell membrane</location>
        <topology evidence="1">Multi-pass membrane protein</topology>
    </subcellularLocation>
</comment>
<keyword evidence="6 10" id="KW-1133">Transmembrane helix</keyword>
<keyword evidence="7 9" id="KW-0129">CBS domain</keyword>
<proteinExistence type="inferred from homology"/>
<evidence type="ECO:0000256" key="4">
    <source>
        <dbReference type="ARBA" id="ARBA00022692"/>
    </source>
</evidence>
<dbReference type="Gene3D" id="3.10.580.10">
    <property type="entry name" value="CBS-domain"/>
    <property type="match status" value="1"/>
</dbReference>
<dbReference type="InterPro" id="IPR016169">
    <property type="entry name" value="FAD-bd_PCMH_sub2"/>
</dbReference>
<dbReference type="CDD" id="cd04590">
    <property type="entry name" value="CBS_pair_CorC_HlyC_assoc"/>
    <property type="match status" value="1"/>
</dbReference>
<organism evidence="13 14">
    <name type="scientific">Demequina zhanjiangensis</name>
    <dbReference type="NCBI Taxonomy" id="3051659"/>
    <lineage>
        <taxon>Bacteria</taxon>
        <taxon>Bacillati</taxon>
        <taxon>Actinomycetota</taxon>
        <taxon>Actinomycetes</taxon>
        <taxon>Micrococcales</taxon>
        <taxon>Demequinaceae</taxon>
        <taxon>Demequina</taxon>
    </lineage>
</organism>
<evidence type="ECO:0000259" key="11">
    <source>
        <dbReference type="PROSITE" id="PS51371"/>
    </source>
</evidence>
<dbReference type="Proteomes" id="UP001172738">
    <property type="component" value="Unassembled WGS sequence"/>
</dbReference>
<feature type="domain" description="CBS" evidence="11">
    <location>
        <begin position="222"/>
        <end position="281"/>
    </location>
</feature>
<evidence type="ECO:0000256" key="9">
    <source>
        <dbReference type="PROSITE-ProRule" id="PRU00703"/>
    </source>
</evidence>
<evidence type="ECO:0000256" key="8">
    <source>
        <dbReference type="ARBA" id="ARBA00023136"/>
    </source>
</evidence>
<evidence type="ECO:0000256" key="7">
    <source>
        <dbReference type="ARBA" id="ARBA00023122"/>
    </source>
</evidence>
<gene>
    <name evidence="13" type="ORF">QQX04_12105</name>
</gene>
<keyword evidence="4 10" id="KW-0812">Transmembrane</keyword>
<feature type="domain" description="CBS" evidence="11">
    <location>
        <begin position="284"/>
        <end position="343"/>
    </location>
</feature>
<dbReference type="Pfam" id="PF03471">
    <property type="entry name" value="CorC_HlyC"/>
    <property type="match status" value="1"/>
</dbReference>
<dbReference type="InterPro" id="IPR005170">
    <property type="entry name" value="Transptr-assoc_dom"/>
</dbReference>
<dbReference type="PANTHER" id="PTHR43099:SF6">
    <property type="entry name" value="UPF0053 PROTEIN RV1842C"/>
    <property type="match status" value="1"/>
</dbReference>
<evidence type="ECO:0000256" key="5">
    <source>
        <dbReference type="ARBA" id="ARBA00022737"/>
    </source>
</evidence>
<dbReference type="SMART" id="SM01091">
    <property type="entry name" value="CorC_HlyC"/>
    <property type="match status" value="1"/>
</dbReference>
<evidence type="ECO:0000259" key="12">
    <source>
        <dbReference type="PROSITE" id="PS51846"/>
    </source>
</evidence>
<dbReference type="Gene3D" id="3.30.465.10">
    <property type="match status" value="1"/>
</dbReference>
<dbReference type="PANTHER" id="PTHR43099">
    <property type="entry name" value="UPF0053 PROTEIN YRKA"/>
    <property type="match status" value="1"/>
</dbReference>
<evidence type="ECO:0000313" key="14">
    <source>
        <dbReference type="Proteomes" id="UP001172738"/>
    </source>
</evidence>
<dbReference type="InterPro" id="IPR046342">
    <property type="entry name" value="CBS_dom_sf"/>
</dbReference>
<dbReference type="EMBL" id="JAUHPV010000007">
    <property type="protein sequence ID" value="MDN4473739.1"/>
    <property type="molecule type" value="Genomic_DNA"/>
</dbReference>
<keyword evidence="3" id="KW-1003">Cell membrane</keyword>
<comment type="similarity">
    <text evidence="2">Belongs to the UPF0053 family.</text>
</comment>
<dbReference type="InterPro" id="IPR002550">
    <property type="entry name" value="CNNM"/>
</dbReference>
<feature type="domain" description="CNNM transmembrane" evidence="12">
    <location>
        <begin position="1"/>
        <end position="203"/>
    </location>
</feature>
<keyword evidence="14" id="KW-1185">Reference proteome</keyword>
<sequence length="456" mass="49161">MTQAWLLLLLAIALIGANALFVAAEFAFVTADRPSVEKAAASGDKRAASMQAALKKLSTELSGAQLGITVTSLLVGFIAEPSLATLLAAPINALNLPDATAAVVSFTLAFVIATGTQMVFGELVPKNWALAEPLRVGRAVAGANRGFTWFAGPLIRVLNGSANRVVRMFGIEPREELASARSAQELESLAERSAARGTLEPRVARRLARAAEMKATTASDAMTPRTRVHFLEADDTAADLLTLASRTGHARFPVMGENVDEIVGVAHFKRALAVPARQRASTSVSDLCLPITSVPSTMPLSSVLTALREGSQMAVVVDEYGGTDGVVTLEDLVEEIVGEIEDEQDRPVSRFWRVAERTWSLSGLLRPDEAGDIMHVDMPEARESDTLGGLLTEHLERFPRLGDQIELEARDEDDRDEDDLAKPVRVRMTVTRLDGHRVDRVLLDVLPPSDEEDDDA</sequence>
<name>A0ABT8G487_9MICO</name>